<dbReference type="PANTHER" id="PTHR48081">
    <property type="entry name" value="AB HYDROLASE SUPERFAMILY PROTEIN C4A8.06C"/>
    <property type="match status" value="1"/>
</dbReference>
<keyword evidence="6" id="KW-1185">Reference proteome</keyword>
<proteinExistence type="inferred from homology"/>
<reference evidence="5 6" key="1">
    <citation type="journal article" date="2021" name="Elife">
        <title>Chloroplast acquisition without the gene transfer in kleptoplastic sea slugs, Plakobranchus ocellatus.</title>
        <authorList>
            <person name="Maeda T."/>
            <person name="Takahashi S."/>
            <person name="Yoshida T."/>
            <person name="Shimamura S."/>
            <person name="Takaki Y."/>
            <person name="Nagai Y."/>
            <person name="Toyoda A."/>
            <person name="Suzuki Y."/>
            <person name="Arimoto A."/>
            <person name="Ishii H."/>
            <person name="Satoh N."/>
            <person name="Nishiyama T."/>
            <person name="Hasebe M."/>
            <person name="Maruyama T."/>
            <person name="Minagawa J."/>
            <person name="Obokata J."/>
            <person name="Shigenobu S."/>
        </authorList>
    </citation>
    <scope>NUCLEOTIDE SEQUENCE [LARGE SCALE GENOMIC DNA]</scope>
</reference>
<feature type="domain" description="Alpha/beta hydrolase fold-3" evidence="4">
    <location>
        <begin position="50"/>
        <end position="211"/>
    </location>
</feature>
<dbReference type="Proteomes" id="UP000762676">
    <property type="component" value="Unassembled WGS sequence"/>
</dbReference>
<accession>A0AAV4JTW4</accession>
<keyword evidence="2" id="KW-0378">Hydrolase</keyword>
<comment type="similarity">
    <text evidence="1">Belongs to the 'GDXG' lipolytic enzyme family.</text>
</comment>
<dbReference type="InterPro" id="IPR029058">
    <property type="entry name" value="AB_hydrolase_fold"/>
</dbReference>
<dbReference type="EMBL" id="BMAT01010315">
    <property type="protein sequence ID" value="GFS24021.1"/>
    <property type="molecule type" value="Genomic_DNA"/>
</dbReference>
<feature type="domain" description="Alpha/beta hydrolase fold-3" evidence="4">
    <location>
        <begin position="251"/>
        <end position="325"/>
    </location>
</feature>
<dbReference type="InterPro" id="IPR013094">
    <property type="entry name" value="AB_hydrolase_3"/>
</dbReference>
<name>A0AAV4JTW4_9GAST</name>
<gene>
    <name evidence="5" type="ORF">ElyMa_005147500</name>
</gene>
<dbReference type="PANTHER" id="PTHR48081:SF8">
    <property type="entry name" value="ALPHA_BETA HYDROLASE FOLD-3 DOMAIN-CONTAINING PROTEIN-RELATED"/>
    <property type="match status" value="1"/>
</dbReference>
<sequence>MQDLSDKGLNRPPKSAADERLKVTWDVVAGQRVLIYRPRDVAEGEILPCLVYLHGGGWVSDNPASYDHCIHRVALMVRMMTISVHYRRAPQSPFPAAFDDCLDVTRHVLQHGTTLGIDVNRVGLAGDSAGGNLTAAVSLYLRQETNLQLPPLKYQILMQPVLQAMNLKLPSYIEVGKSNPITSPSSVAGFWVLYMGLDPKRADSFVSAVEQNRHRPPELLEKFADYLDTEHLPEKFRRPRPEEMRDSTGIETESSTKSYDADLYAEIQDKLIDPRLCPLMAADVSGLPPTLVLVSEFDVIRDDGLLFAHRLKQAGVQTQVYVGKGFHGDFYCSFLPDWLGLNSKTGDKMREEIREFIQREH</sequence>
<dbReference type="InterPro" id="IPR050300">
    <property type="entry name" value="GDXG_lipolytic_enzyme"/>
</dbReference>
<dbReference type="SUPFAM" id="SSF53474">
    <property type="entry name" value="alpha/beta-Hydrolases"/>
    <property type="match status" value="1"/>
</dbReference>
<dbReference type="Pfam" id="PF07859">
    <property type="entry name" value="Abhydrolase_3"/>
    <property type="match status" value="2"/>
</dbReference>
<dbReference type="InterPro" id="IPR033140">
    <property type="entry name" value="Lipase_GDXG_put_SER_AS"/>
</dbReference>
<dbReference type="GO" id="GO:0016787">
    <property type="term" value="F:hydrolase activity"/>
    <property type="evidence" value="ECO:0007669"/>
    <property type="project" value="UniProtKB-KW"/>
</dbReference>
<evidence type="ECO:0000256" key="2">
    <source>
        <dbReference type="ARBA" id="ARBA00022801"/>
    </source>
</evidence>
<dbReference type="AlphaFoldDB" id="A0AAV4JTW4"/>
<protein>
    <submittedName>
        <fullName evidence="5">Arylacetamide deacetylase</fullName>
    </submittedName>
</protein>
<dbReference type="PROSITE" id="PS01174">
    <property type="entry name" value="LIPASE_GDXG_SER"/>
    <property type="match status" value="1"/>
</dbReference>
<evidence type="ECO:0000313" key="5">
    <source>
        <dbReference type="EMBL" id="GFS24021.1"/>
    </source>
</evidence>
<evidence type="ECO:0000256" key="1">
    <source>
        <dbReference type="ARBA" id="ARBA00010515"/>
    </source>
</evidence>
<organism evidence="5 6">
    <name type="scientific">Elysia marginata</name>
    <dbReference type="NCBI Taxonomy" id="1093978"/>
    <lineage>
        <taxon>Eukaryota</taxon>
        <taxon>Metazoa</taxon>
        <taxon>Spiralia</taxon>
        <taxon>Lophotrochozoa</taxon>
        <taxon>Mollusca</taxon>
        <taxon>Gastropoda</taxon>
        <taxon>Heterobranchia</taxon>
        <taxon>Euthyneura</taxon>
        <taxon>Panpulmonata</taxon>
        <taxon>Sacoglossa</taxon>
        <taxon>Placobranchoidea</taxon>
        <taxon>Plakobranchidae</taxon>
        <taxon>Elysia</taxon>
    </lineage>
</organism>
<comment type="caution">
    <text evidence="5">The sequence shown here is derived from an EMBL/GenBank/DDBJ whole genome shotgun (WGS) entry which is preliminary data.</text>
</comment>
<evidence type="ECO:0000256" key="3">
    <source>
        <dbReference type="PROSITE-ProRule" id="PRU10038"/>
    </source>
</evidence>
<dbReference type="Gene3D" id="3.40.50.1820">
    <property type="entry name" value="alpha/beta hydrolase"/>
    <property type="match status" value="2"/>
</dbReference>
<feature type="active site" evidence="3">
    <location>
        <position position="128"/>
    </location>
</feature>
<evidence type="ECO:0000259" key="4">
    <source>
        <dbReference type="Pfam" id="PF07859"/>
    </source>
</evidence>
<evidence type="ECO:0000313" key="6">
    <source>
        <dbReference type="Proteomes" id="UP000762676"/>
    </source>
</evidence>